<dbReference type="Proteomes" id="UP001526201">
    <property type="component" value="Unassembled WGS sequence"/>
</dbReference>
<evidence type="ECO:0000256" key="1">
    <source>
        <dbReference type="SAM" id="SignalP"/>
    </source>
</evidence>
<keyword evidence="3" id="KW-1185">Reference proteome</keyword>
<dbReference type="InterPro" id="IPR025975">
    <property type="entry name" value="Polysacc_lyase"/>
</dbReference>
<gene>
    <name evidence="2" type="ORF">H7J73_15985</name>
</gene>
<evidence type="ECO:0000313" key="3">
    <source>
        <dbReference type="Proteomes" id="UP001526201"/>
    </source>
</evidence>
<feature type="chain" id="PRO_5045092348" evidence="1">
    <location>
        <begin position="20"/>
        <end position="266"/>
    </location>
</feature>
<dbReference type="EMBL" id="JACKTY010000029">
    <property type="protein sequence ID" value="MCV7227532.1"/>
    <property type="molecule type" value="Genomic_DNA"/>
</dbReference>
<comment type="caution">
    <text evidence="2">The sequence shown here is derived from an EMBL/GenBank/DDBJ whole genome shotgun (WGS) entry which is preliminary data.</text>
</comment>
<keyword evidence="2" id="KW-0456">Lyase</keyword>
<name>A0ABT3CDR2_9MYCO</name>
<dbReference type="InterPro" id="IPR013320">
    <property type="entry name" value="ConA-like_dom_sf"/>
</dbReference>
<accession>A0ABT3CDR2</accession>
<keyword evidence="1" id="KW-0732">Signal</keyword>
<feature type="signal peptide" evidence="1">
    <location>
        <begin position="1"/>
        <end position="19"/>
    </location>
</feature>
<dbReference type="Gene3D" id="2.60.120.200">
    <property type="match status" value="1"/>
</dbReference>
<sequence length="266" mass="28931">MAGVVLASLSAMNAPFAWAASPPVTQTNYDSVSPGSSDYDYWVEQVKASGRVRYVPDPEGQRGIVQRIEVKSGDTQVYGSGMDAERAEVTQRTGDLGGFVDGQSIVISFGVLLDPSFSSPENNWNIFSQIHAAGGGNRPPFSLSFSGDQPEVLMALEGGGQWQKSGQPDGSVRSRFQLGSLSKGEWHDFVVELQFGCNGDGHVTVWLDGQMSTDADNQRIGYCGDPGMYWKQGVYRAADDADLTLWFSDTYRWADMNDALAHYGWG</sequence>
<reference evidence="2 3" key="1">
    <citation type="journal article" date="2022" name="BMC Genomics">
        <title>Comparative genome analysis of mycobacteria focusing on tRNA and non-coding RNA.</title>
        <authorList>
            <person name="Behra P.R.K."/>
            <person name="Pettersson B.M.F."/>
            <person name="Ramesh M."/>
            <person name="Das S."/>
            <person name="Dasgupta S."/>
            <person name="Kirsebom L.A."/>
        </authorList>
    </citation>
    <scope>NUCLEOTIDE SEQUENCE [LARGE SCALE GENOMIC DNA]</scope>
    <source>
        <strain evidence="2 3">DSM 44078</strain>
    </source>
</reference>
<dbReference type="Pfam" id="PF14099">
    <property type="entry name" value="Polysacc_lyase"/>
    <property type="match status" value="1"/>
</dbReference>
<dbReference type="SUPFAM" id="SSF49899">
    <property type="entry name" value="Concanavalin A-like lectins/glucanases"/>
    <property type="match status" value="1"/>
</dbReference>
<dbReference type="GO" id="GO:0016829">
    <property type="term" value="F:lyase activity"/>
    <property type="evidence" value="ECO:0007669"/>
    <property type="project" value="UniProtKB-KW"/>
</dbReference>
<organism evidence="2 3">
    <name type="scientific">Mycolicibacterium komossense</name>
    <dbReference type="NCBI Taxonomy" id="1779"/>
    <lineage>
        <taxon>Bacteria</taxon>
        <taxon>Bacillati</taxon>
        <taxon>Actinomycetota</taxon>
        <taxon>Actinomycetes</taxon>
        <taxon>Mycobacteriales</taxon>
        <taxon>Mycobacteriaceae</taxon>
        <taxon>Mycolicibacterium</taxon>
    </lineage>
</organism>
<evidence type="ECO:0000313" key="2">
    <source>
        <dbReference type="EMBL" id="MCV7227532.1"/>
    </source>
</evidence>
<protein>
    <submittedName>
        <fullName evidence="2">Heparin lyase I family protein</fullName>
    </submittedName>
</protein>
<proteinExistence type="predicted"/>